<accession>A0A6C0HN75</accession>
<organism evidence="1">
    <name type="scientific">viral metagenome</name>
    <dbReference type="NCBI Taxonomy" id="1070528"/>
    <lineage>
        <taxon>unclassified sequences</taxon>
        <taxon>metagenomes</taxon>
        <taxon>organismal metagenomes</taxon>
    </lineage>
</organism>
<sequence length="300" mass="35258">MDFLEFIKGLSLHGNNTQKRVVFYSLDTLHGKPFVYFTGIQRGDTLDAFPTFETKEDITIKGMQFKGIHPFKQTDYHFYEIPVVQQLDTPTKQCKITLYEILYIREVEGVPIDPSSIMFIKAHSFLCILRDNQNVEIKLPSVFYLSIPKVCVKEQLFLPFVSDGIFKKGHYLYTHERCLEIPKDHLFTLPNSIHLTSKGKVVQKKGQLYIENEELGPVPDKVDPHSTFQVENVTDQWITLKTSKAHNMKEEWCVLRYLCDMENHWIGPHFKKDYDSFSYDQTFKYINPDHVRCVSMREWD</sequence>
<evidence type="ECO:0000313" key="1">
    <source>
        <dbReference type="EMBL" id="QHT81810.1"/>
    </source>
</evidence>
<dbReference type="EMBL" id="MN739993">
    <property type="protein sequence ID" value="QHT81810.1"/>
    <property type="molecule type" value="Genomic_DNA"/>
</dbReference>
<reference evidence="1" key="1">
    <citation type="journal article" date="2020" name="Nature">
        <title>Giant virus diversity and host interactions through global metagenomics.</title>
        <authorList>
            <person name="Schulz F."/>
            <person name="Roux S."/>
            <person name="Paez-Espino D."/>
            <person name="Jungbluth S."/>
            <person name="Walsh D.A."/>
            <person name="Denef V.J."/>
            <person name="McMahon K.D."/>
            <person name="Konstantinidis K.T."/>
            <person name="Eloe-Fadrosh E.A."/>
            <person name="Kyrpides N.C."/>
            <person name="Woyke T."/>
        </authorList>
    </citation>
    <scope>NUCLEOTIDE SEQUENCE</scope>
    <source>
        <strain evidence="1">GVMAG-M-3300023184-160</strain>
    </source>
</reference>
<protein>
    <submittedName>
        <fullName evidence="1">Uncharacterized protein</fullName>
    </submittedName>
</protein>
<name>A0A6C0HN75_9ZZZZ</name>
<proteinExistence type="predicted"/>
<dbReference type="AlphaFoldDB" id="A0A6C0HN75"/>